<dbReference type="Proteomes" id="UP000318242">
    <property type="component" value="Unassembled WGS sequence"/>
</dbReference>
<feature type="chain" id="PRO_5021317468" description="DUF3316 domain-containing protein" evidence="1">
    <location>
        <begin position="21"/>
        <end position="143"/>
    </location>
</feature>
<organism evidence="2 3">
    <name type="scientific">Vibrio comitans NBRC 102076</name>
    <dbReference type="NCBI Taxonomy" id="1219078"/>
    <lineage>
        <taxon>Bacteria</taxon>
        <taxon>Pseudomonadati</taxon>
        <taxon>Pseudomonadota</taxon>
        <taxon>Gammaproteobacteria</taxon>
        <taxon>Vibrionales</taxon>
        <taxon>Vibrionaceae</taxon>
        <taxon>Vibrio</taxon>
    </lineage>
</organism>
<sequence>MKLIKQVLPMIAVCSTLAFAQGVAAKNITHETNFENQMSQIEEISDAEFYIASDSEFTHSSVVLDIEKDMRDIYITKEEAKNLGLTKTLSFNVYSIINQQKVSDTIAKMIHRDNPTYFSVELYANQMGNSDMVEYVAKVTEYE</sequence>
<name>A0A4Y3IS01_9VIBR</name>
<proteinExistence type="predicted"/>
<dbReference type="OrthoDB" id="6267264at2"/>
<evidence type="ECO:0000256" key="1">
    <source>
        <dbReference type="SAM" id="SignalP"/>
    </source>
</evidence>
<dbReference type="RefSeq" id="WP_141272610.1">
    <property type="nucleotide sequence ID" value="NZ_BJLH01000016.1"/>
</dbReference>
<gene>
    <name evidence="2" type="ORF">VCO01S_32990</name>
</gene>
<comment type="caution">
    <text evidence="2">The sequence shown here is derived from an EMBL/GenBank/DDBJ whole genome shotgun (WGS) entry which is preliminary data.</text>
</comment>
<reference evidence="2 3" key="1">
    <citation type="submission" date="2019-06" db="EMBL/GenBank/DDBJ databases">
        <title>Whole genome shotgun sequence of Vibrio comitans NBRC 102076.</title>
        <authorList>
            <person name="Hosoyama A."/>
            <person name="Uohara A."/>
            <person name="Ohji S."/>
            <person name="Ichikawa N."/>
        </authorList>
    </citation>
    <scope>NUCLEOTIDE SEQUENCE [LARGE SCALE GENOMIC DNA]</scope>
    <source>
        <strain evidence="2 3">NBRC 102076</strain>
    </source>
</reference>
<feature type="signal peptide" evidence="1">
    <location>
        <begin position="1"/>
        <end position="20"/>
    </location>
</feature>
<evidence type="ECO:0000313" key="2">
    <source>
        <dbReference type="EMBL" id="GEA62106.1"/>
    </source>
</evidence>
<keyword evidence="3" id="KW-1185">Reference proteome</keyword>
<keyword evidence="1" id="KW-0732">Signal</keyword>
<accession>A0A4Y3IS01</accession>
<dbReference type="AlphaFoldDB" id="A0A4Y3IS01"/>
<dbReference type="EMBL" id="BJLH01000016">
    <property type="protein sequence ID" value="GEA62106.1"/>
    <property type="molecule type" value="Genomic_DNA"/>
</dbReference>
<protein>
    <recommendedName>
        <fullName evidence="4">DUF3316 domain-containing protein</fullName>
    </recommendedName>
</protein>
<evidence type="ECO:0008006" key="4">
    <source>
        <dbReference type="Google" id="ProtNLM"/>
    </source>
</evidence>
<evidence type="ECO:0000313" key="3">
    <source>
        <dbReference type="Proteomes" id="UP000318242"/>
    </source>
</evidence>